<sequence>MQAGFVPKRAPLGGLGGIPKSLEEKIDVLMGIYKPKSELTPGLTPKYVETVFSKLAEYYEKKEGTREQETMRQFVVMAKEVLKKAIELPTEEQKRIMKALQKTMMTEEKKARTMIKDLLSVAGRLEAFVAMGLVKSKEFMKKYGKGTEVGISEHALGTRVRSDILAKIQEEEEFGGKMIHKWVHAELGLKEYGKIKEDVYHLIEQYQKAREVVSGVVSEKKRKEYIKSLKSSLKAAESGVGRDLMATFLKELIHVVETAGKDPGLKDKAIEMIDDFLFSRLKILSAYYTPKQIKEKVVDSPIIRQYAKKIGVEKVSEKEFIKAFAEQLGIEMNLEEIGNSIKEMKEFLSETLDGIKEAMTSKSNDDVGLTDL</sequence>
<dbReference type="AlphaFoldDB" id="A0A420ZCF5"/>
<comment type="caution">
    <text evidence="1">The sequence shown here is derived from an EMBL/GenBank/DDBJ whole genome shotgun (WGS) entry which is preliminary data.</text>
</comment>
<evidence type="ECO:0000313" key="1">
    <source>
        <dbReference type="EMBL" id="RLC37094.1"/>
    </source>
</evidence>
<evidence type="ECO:0000313" key="2">
    <source>
        <dbReference type="Proteomes" id="UP000281261"/>
    </source>
</evidence>
<name>A0A420ZCF5_UNCK3</name>
<protein>
    <submittedName>
        <fullName evidence="1">Uncharacterized protein</fullName>
    </submittedName>
</protein>
<dbReference type="EMBL" id="QMNG01000012">
    <property type="protein sequence ID" value="RLC37094.1"/>
    <property type="molecule type" value="Genomic_DNA"/>
</dbReference>
<proteinExistence type="predicted"/>
<accession>A0A420ZCF5</accession>
<reference evidence="1 2" key="1">
    <citation type="submission" date="2018-06" db="EMBL/GenBank/DDBJ databases">
        <title>Extensive metabolic versatility and redundancy in microbially diverse, dynamic hydrothermal sediments.</title>
        <authorList>
            <person name="Dombrowski N."/>
            <person name="Teske A."/>
            <person name="Baker B.J."/>
        </authorList>
    </citation>
    <scope>NUCLEOTIDE SEQUENCE [LARGE SCALE GENOMIC DNA]</scope>
    <source>
        <strain evidence="1">B79_G16</strain>
    </source>
</reference>
<gene>
    <name evidence="1" type="ORF">DRH29_03020</name>
</gene>
<organism evidence="1 2">
    <name type="scientific">candidate division Kazan bacterium</name>
    <dbReference type="NCBI Taxonomy" id="2202143"/>
    <lineage>
        <taxon>Bacteria</taxon>
        <taxon>Bacteria division Kazan-3B-28</taxon>
    </lineage>
</organism>
<dbReference type="Proteomes" id="UP000281261">
    <property type="component" value="Unassembled WGS sequence"/>
</dbReference>